<reference evidence="4 6" key="2">
    <citation type="journal article" date="2018" name="Microb. Genom.">
        <title>Deciphering the unexplored Leptospira diversity from soils uncovers genomic evolution to virulence.</title>
        <authorList>
            <person name="Thibeaux R."/>
            <person name="Iraola G."/>
            <person name="Ferres I."/>
            <person name="Bierque E."/>
            <person name="Girault D."/>
            <person name="Soupe-Gilbert M.E."/>
            <person name="Picardeau M."/>
            <person name="Goarant C."/>
        </authorList>
    </citation>
    <scope>NUCLEOTIDE SEQUENCE [LARGE SCALE GENOMIC DNA]</scope>
    <source>
        <strain evidence="4 6">ATI7-C-A5</strain>
    </source>
</reference>
<comment type="caution">
    <text evidence="5">The sequence shown here is derived from an EMBL/GenBank/DDBJ whole genome shotgun (WGS) entry which is preliminary data.</text>
</comment>
<keyword evidence="6" id="KW-1185">Reference proteome</keyword>
<evidence type="ECO:0000313" key="4">
    <source>
        <dbReference type="EMBL" id="MDV6235418.1"/>
    </source>
</evidence>
<keyword evidence="1 5" id="KW-0808">Transferase</keyword>
<dbReference type="InterPro" id="IPR016181">
    <property type="entry name" value="Acyl_CoA_acyltransferase"/>
</dbReference>
<dbReference type="Gene3D" id="3.40.630.30">
    <property type="match status" value="1"/>
</dbReference>
<dbReference type="GO" id="GO:0016747">
    <property type="term" value="F:acyltransferase activity, transferring groups other than amino-acyl groups"/>
    <property type="evidence" value="ECO:0007669"/>
    <property type="project" value="InterPro"/>
</dbReference>
<proteinExistence type="predicted"/>
<accession>A0A2N0BQW2</accession>
<evidence type="ECO:0000256" key="1">
    <source>
        <dbReference type="ARBA" id="ARBA00022679"/>
    </source>
</evidence>
<dbReference type="Proteomes" id="UP000232122">
    <property type="component" value="Unassembled WGS sequence"/>
</dbReference>
<gene>
    <name evidence="4" type="ORF">CH379_007230</name>
    <name evidence="5" type="ORF">CH379_16095</name>
</gene>
<name>A0A2N0B5S9_9LEPT</name>
<dbReference type="OrthoDB" id="9794566at2"/>
<evidence type="ECO:0000313" key="5">
    <source>
        <dbReference type="EMBL" id="PJZ91902.1"/>
    </source>
</evidence>
<dbReference type="RefSeq" id="WP_100745282.1">
    <property type="nucleotide sequence ID" value="NZ_NPEF02000008.1"/>
</dbReference>
<reference evidence="5" key="1">
    <citation type="submission" date="2017-07" db="EMBL/GenBank/DDBJ databases">
        <title>Leptospira spp. isolated from tropical soils.</title>
        <authorList>
            <person name="Thibeaux R."/>
            <person name="Iraola G."/>
            <person name="Ferres I."/>
            <person name="Bierque E."/>
            <person name="Girault D."/>
            <person name="Soupe-Gilbert M.-E."/>
            <person name="Picardeau M."/>
            <person name="Goarant C."/>
        </authorList>
    </citation>
    <scope>NUCLEOTIDE SEQUENCE [LARGE SCALE GENOMIC DNA]</scope>
    <source>
        <strain evidence="5">ATI7-C-A5</strain>
    </source>
</reference>
<dbReference type="AlphaFoldDB" id="A0A2N0B5S9"/>
<evidence type="ECO:0000259" key="3">
    <source>
        <dbReference type="PROSITE" id="PS51186"/>
    </source>
</evidence>
<protein>
    <submittedName>
        <fullName evidence="5">GNAT family N-acetyltransferase</fullName>
        <ecNumber evidence="4">2.3.1.-</ecNumber>
    </submittedName>
</protein>
<dbReference type="Pfam" id="PF00583">
    <property type="entry name" value="Acetyltransf_1"/>
    <property type="match status" value="1"/>
</dbReference>
<dbReference type="SUPFAM" id="SSF55729">
    <property type="entry name" value="Acyl-CoA N-acyltransferases (Nat)"/>
    <property type="match status" value="1"/>
</dbReference>
<dbReference type="CDD" id="cd04301">
    <property type="entry name" value="NAT_SF"/>
    <property type="match status" value="1"/>
</dbReference>
<organism evidence="5">
    <name type="scientific">Leptospira ellisii</name>
    <dbReference type="NCBI Taxonomy" id="2023197"/>
    <lineage>
        <taxon>Bacteria</taxon>
        <taxon>Pseudomonadati</taxon>
        <taxon>Spirochaetota</taxon>
        <taxon>Spirochaetia</taxon>
        <taxon>Leptospirales</taxon>
        <taxon>Leptospiraceae</taxon>
        <taxon>Leptospira</taxon>
    </lineage>
</organism>
<dbReference type="InterPro" id="IPR000182">
    <property type="entry name" value="GNAT_dom"/>
</dbReference>
<feature type="domain" description="N-acetyltransferase" evidence="3">
    <location>
        <begin position="1"/>
        <end position="135"/>
    </location>
</feature>
<evidence type="ECO:0000313" key="6">
    <source>
        <dbReference type="Proteomes" id="UP000232122"/>
    </source>
</evidence>
<reference evidence="4" key="3">
    <citation type="submission" date="2023-10" db="EMBL/GenBank/DDBJ databases">
        <authorList>
            <person name="Picardeau M."/>
            <person name="Thibeaux R."/>
        </authorList>
    </citation>
    <scope>NUCLEOTIDE SEQUENCE</scope>
    <source>
        <strain evidence="4">ATI7-C-A5</strain>
    </source>
</reference>
<dbReference type="InterPro" id="IPR050680">
    <property type="entry name" value="YpeA/RimI_acetyltransf"/>
</dbReference>
<dbReference type="PANTHER" id="PTHR43420">
    <property type="entry name" value="ACETYLTRANSFERASE"/>
    <property type="match status" value="1"/>
</dbReference>
<accession>A0A2N0B5S9</accession>
<dbReference type="EC" id="2.3.1.-" evidence="4"/>
<sequence length="148" mass="17080">MEIKILDKTDANRVLFLEKLCFSEHAWTEEMIASHLSSFGGIGFDNVAYVLYKIAGDEVEIYRIAVHPSQRRKGYAKELLDRLSARESEKIFFLEVASQNTAAIGLYESCGFQKIHVRKRYYEDGSDAWIYKKIPPDVSTIFNFEARD</sequence>
<evidence type="ECO:0000256" key="2">
    <source>
        <dbReference type="ARBA" id="ARBA00023315"/>
    </source>
</evidence>
<dbReference type="PANTHER" id="PTHR43420:SF44">
    <property type="entry name" value="ACETYLTRANSFERASE YPEA"/>
    <property type="match status" value="1"/>
</dbReference>
<dbReference type="EMBL" id="NPEF01000198">
    <property type="protein sequence ID" value="PJZ91902.1"/>
    <property type="molecule type" value="Genomic_DNA"/>
</dbReference>
<keyword evidence="2 4" id="KW-0012">Acyltransferase</keyword>
<dbReference type="EMBL" id="NPEF02000008">
    <property type="protein sequence ID" value="MDV6235418.1"/>
    <property type="molecule type" value="Genomic_DNA"/>
</dbReference>
<dbReference type="PROSITE" id="PS51186">
    <property type="entry name" value="GNAT"/>
    <property type="match status" value="1"/>
</dbReference>